<feature type="region of interest" description="Disordered" evidence="1">
    <location>
        <begin position="141"/>
        <end position="164"/>
    </location>
</feature>
<protein>
    <recommendedName>
        <fullName evidence="3">DUF6748 domain-containing protein</fullName>
    </recommendedName>
</protein>
<organism evidence="4 5">
    <name type="scientific">Corallococcus macrosporus DSM 14697</name>
    <dbReference type="NCBI Taxonomy" id="1189310"/>
    <lineage>
        <taxon>Bacteria</taxon>
        <taxon>Pseudomonadati</taxon>
        <taxon>Myxococcota</taxon>
        <taxon>Myxococcia</taxon>
        <taxon>Myxococcales</taxon>
        <taxon>Cystobacterineae</taxon>
        <taxon>Myxococcaceae</taxon>
        <taxon>Corallococcus</taxon>
    </lineage>
</organism>
<evidence type="ECO:0000256" key="1">
    <source>
        <dbReference type="SAM" id="MobiDB-lite"/>
    </source>
</evidence>
<dbReference type="EMBL" id="CP022203">
    <property type="protein sequence ID" value="ATB44681.1"/>
    <property type="molecule type" value="Genomic_DNA"/>
</dbReference>
<dbReference type="PROSITE" id="PS51257">
    <property type="entry name" value="PROKAR_LIPOPROTEIN"/>
    <property type="match status" value="1"/>
</dbReference>
<keyword evidence="2" id="KW-0732">Signal</keyword>
<dbReference type="KEGG" id="mmas:MYMAC_000252"/>
<name>A0A250JMR6_9BACT</name>
<evidence type="ECO:0000313" key="5">
    <source>
        <dbReference type="Proteomes" id="UP000217343"/>
    </source>
</evidence>
<dbReference type="OrthoDB" id="5520496at2"/>
<dbReference type="Proteomes" id="UP000217343">
    <property type="component" value="Chromosome"/>
</dbReference>
<reference evidence="4 5" key="1">
    <citation type="submission" date="2017-06" db="EMBL/GenBank/DDBJ databases">
        <title>Sequencing and comparative analysis of myxobacterial genomes.</title>
        <authorList>
            <person name="Rupp O."/>
            <person name="Goesmann A."/>
            <person name="Sogaard-Andersen L."/>
        </authorList>
    </citation>
    <scope>NUCLEOTIDE SEQUENCE [LARGE SCALE GENOMIC DNA]</scope>
    <source>
        <strain evidence="4 5">DSM 14697</strain>
    </source>
</reference>
<dbReference type="AlphaFoldDB" id="A0A250JMR6"/>
<feature type="region of interest" description="Disordered" evidence="1">
    <location>
        <begin position="18"/>
        <end position="73"/>
    </location>
</feature>
<proteinExistence type="predicted"/>
<dbReference type="InterPro" id="IPR046636">
    <property type="entry name" value="DUF6748"/>
</dbReference>
<evidence type="ECO:0000256" key="2">
    <source>
        <dbReference type="SAM" id="SignalP"/>
    </source>
</evidence>
<accession>A0A250JMR6</accession>
<evidence type="ECO:0000259" key="3">
    <source>
        <dbReference type="Pfam" id="PF20533"/>
    </source>
</evidence>
<dbReference type="Pfam" id="PF20533">
    <property type="entry name" value="DUF6748"/>
    <property type="match status" value="1"/>
</dbReference>
<feature type="domain" description="DUF6748" evidence="3">
    <location>
        <begin position="68"/>
        <end position="156"/>
    </location>
</feature>
<feature type="compositionally biased region" description="Low complexity" evidence="1">
    <location>
        <begin position="22"/>
        <end position="48"/>
    </location>
</feature>
<feature type="signal peptide" evidence="2">
    <location>
        <begin position="1"/>
        <end position="24"/>
    </location>
</feature>
<feature type="chain" id="PRO_5012987557" description="DUF6748 domain-containing protein" evidence="2">
    <location>
        <begin position="25"/>
        <end position="164"/>
    </location>
</feature>
<evidence type="ECO:0000313" key="4">
    <source>
        <dbReference type="EMBL" id="ATB44681.1"/>
    </source>
</evidence>
<sequence length="164" mass="16792">MNSRSLVVAALVLGFASGCSKPPAATASPPTSENGTPSTAPAPQAAPQDSENGTPTMTPPPTNDSESKPGESAVYIVKDSGVRCFAPPCPTYNAFPVDKPDAEPIPVHELELSAVTKGSDEQTEALIRKTLDGQGLRVQGTLETRPNAGPAGAATVLRASKVEN</sequence>
<dbReference type="RefSeq" id="WP_013936586.1">
    <property type="nucleotide sequence ID" value="NZ_CP022203.1"/>
</dbReference>
<gene>
    <name evidence="4" type="ORF">MYMAC_000252</name>
</gene>
<keyword evidence="5" id="KW-1185">Reference proteome</keyword>